<keyword evidence="3 10" id="KW-0145">Chemotaxis</keyword>
<sequence length="134" mass="15329">MVLPFLSTQIHSLWVLEPFSLCFRRGGFHFPLQLCGFPTGQSQLTEKLLRSACPFFLGITSVSPYSPSECCFEFLKPALRYDVLKDFYETPKECFSPGIVFETKNGNKVCAKPNTPWVKKAMEKLLRKKRSHTS</sequence>
<dbReference type="GO" id="GO:0005615">
    <property type="term" value="C:extracellular space"/>
    <property type="evidence" value="ECO:0007669"/>
    <property type="project" value="UniProtKB-KW"/>
</dbReference>
<proteinExistence type="inferred from homology"/>
<keyword evidence="8" id="KW-0395">Inflammatory response</keyword>
<reference evidence="12" key="3">
    <citation type="submission" date="2025-09" db="UniProtKB">
        <authorList>
            <consortium name="Ensembl"/>
        </authorList>
    </citation>
    <scope>IDENTIFICATION</scope>
</reference>
<evidence type="ECO:0000313" key="13">
    <source>
        <dbReference type="Proteomes" id="UP000694400"/>
    </source>
</evidence>
<keyword evidence="7" id="KW-1015">Disulfide bond</keyword>
<dbReference type="CDD" id="cd00272">
    <property type="entry name" value="Chemokine_CC"/>
    <property type="match status" value="1"/>
</dbReference>
<keyword evidence="5 10" id="KW-0964">Secreted</keyword>
<accession>A0A8B9STJ7</accession>
<reference evidence="12" key="1">
    <citation type="submission" date="2019-08" db="EMBL/GenBank/DDBJ databases">
        <title>Three high-quality genomes provides insights into domestication of ducks.</title>
        <authorList>
            <person name="Hou Z.C."/>
            <person name="Zhu F."/>
            <person name="Yin Z.T."/>
            <person name="Zhang F."/>
        </authorList>
    </citation>
    <scope>NUCLEOTIDE SEQUENCE [LARGE SCALE GENOMIC DNA]</scope>
</reference>
<keyword evidence="4 10" id="KW-0202">Cytokine</keyword>
<evidence type="ECO:0000256" key="1">
    <source>
        <dbReference type="ARBA" id="ARBA00004613"/>
    </source>
</evidence>
<dbReference type="InterPro" id="IPR000827">
    <property type="entry name" value="Chemokine_CC_CS"/>
</dbReference>
<dbReference type="PANTHER" id="PTHR12015:SF111">
    <property type="entry name" value="C-C MOTIF CHEMOKINE 17"/>
    <property type="match status" value="1"/>
</dbReference>
<dbReference type="AlphaFoldDB" id="A0A8B9STJ7"/>
<dbReference type="SUPFAM" id="SSF54117">
    <property type="entry name" value="Interleukin 8-like chemokines"/>
    <property type="match status" value="1"/>
</dbReference>
<dbReference type="Proteomes" id="UP000694400">
    <property type="component" value="Chromosome 13"/>
</dbReference>
<evidence type="ECO:0000256" key="4">
    <source>
        <dbReference type="ARBA" id="ARBA00022514"/>
    </source>
</evidence>
<dbReference type="InterPro" id="IPR039809">
    <property type="entry name" value="Chemokine_b/g/d"/>
</dbReference>
<name>A0A8B9STJ7_ANAPL</name>
<dbReference type="GO" id="GO:0008009">
    <property type="term" value="F:chemokine activity"/>
    <property type="evidence" value="ECO:0007669"/>
    <property type="project" value="InterPro"/>
</dbReference>
<protein>
    <recommendedName>
        <fullName evidence="10">C-C motif chemokine</fullName>
    </recommendedName>
</protein>
<evidence type="ECO:0000256" key="3">
    <source>
        <dbReference type="ARBA" id="ARBA00022500"/>
    </source>
</evidence>
<organism evidence="12 13">
    <name type="scientific">Anas platyrhynchos</name>
    <name type="common">Mallard</name>
    <name type="synonym">Anas boschas</name>
    <dbReference type="NCBI Taxonomy" id="8839"/>
    <lineage>
        <taxon>Eukaryota</taxon>
        <taxon>Metazoa</taxon>
        <taxon>Chordata</taxon>
        <taxon>Craniata</taxon>
        <taxon>Vertebrata</taxon>
        <taxon>Euteleostomi</taxon>
        <taxon>Archelosauria</taxon>
        <taxon>Archosauria</taxon>
        <taxon>Dinosauria</taxon>
        <taxon>Saurischia</taxon>
        <taxon>Theropoda</taxon>
        <taxon>Coelurosauria</taxon>
        <taxon>Aves</taxon>
        <taxon>Neognathae</taxon>
        <taxon>Galloanserae</taxon>
        <taxon>Anseriformes</taxon>
        <taxon>Anatidae</taxon>
        <taxon>Anatinae</taxon>
        <taxon>Anas</taxon>
    </lineage>
</organism>
<evidence type="ECO:0000256" key="5">
    <source>
        <dbReference type="ARBA" id="ARBA00022525"/>
    </source>
</evidence>
<comment type="subcellular location">
    <subcellularLocation>
        <location evidence="1 10">Secreted</location>
    </subcellularLocation>
</comment>
<dbReference type="PROSITE" id="PS00472">
    <property type="entry name" value="SMALL_CYTOKINES_CC"/>
    <property type="match status" value="1"/>
</dbReference>
<evidence type="ECO:0000256" key="10">
    <source>
        <dbReference type="RuleBase" id="RU361150"/>
    </source>
</evidence>
<feature type="domain" description="Chemokine interleukin-8-like" evidence="11">
    <location>
        <begin position="67"/>
        <end position="125"/>
    </location>
</feature>
<keyword evidence="6" id="KW-0732">Signal</keyword>
<dbReference type="Gene3D" id="2.40.50.40">
    <property type="match status" value="1"/>
</dbReference>
<evidence type="ECO:0000313" key="12">
    <source>
        <dbReference type="Ensembl" id="ENSAPLP00020011031.1"/>
    </source>
</evidence>
<evidence type="ECO:0000256" key="9">
    <source>
        <dbReference type="ARBA" id="ARBA00046039"/>
    </source>
</evidence>
<dbReference type="SMART" id="SM00199">
    <property type="entry name" value="SCY"/>
    <property type="match status" value="1"/>
</dbReference>
<evidence type="ECO:0000256" key="2">
    <source>
        <dbReference type="ARBA" id="ARBA00010868"/>
    </source>
</evidence>
<comment type="similarity">
    <text evidence="2 10">Belongs to the intercrine beta (chemokine CC) family.</text>
</comment>
<reference evidence="12" key="2">
    <citation type="submission" date="2025-08" db="UniProtKB">
        <authorList>
            <consortium name="Ensembl"/>
        </authorList>
    </citation>
    <scope>IDENTIFICATION</scope>
</reference>
<dbReference type="GO" id="GO:0006955">
    <property type="term" value="P:immune response"/>
    <property type="evidence" value="ECO:0007669"/>
    <property type="project" value="InterPro"/>
</dbReference>
<dbReference type="Pfam" id="PF00048">
    <property type="entry name" value="IL8"/>
    <property type="match status" value="1"/>
</dbReference>
<dbReference type="InterPro" id="IPR036048">
    <property type="entry name" value="Interleukin_8-like_sf"/>
</dbReference>
<dbReference type="InterPro" id="IPR001811">
    <property type="entry name" value="Chemokine_IL8-like_dom"/>
</dbReference>
<dbReference type="GO" id="GO:0006954">
    <property type="term" value="P:inflammatory response"/>
    <property type="evidence" value="ECO:0007669"/>
    <property type="project" value="UniProtKB-KW"/>
</dbReference>
<evidence type="ECO:0000259" key="11">
    <source>
        <dbReference type="SMART" id="SM00199"/>
    </source>
</evidence>
<evidence type="ECO:0000256" key="8">
    <source>
        <dbReference type="ARBA" id="ARBA00023198"/>
    </source>
</evidence>
<dbReference type="PANTHER" id="PTHR12015">
    <property type="entry name" value="SMALL INDUCIBLE CYTOKINE A"/>
    <property type="match status" value="1"/>
</dbReference>
<dbReference type="Ensembl" id="ENSAPLT00020011874.1">
    <property type="protein sequence ID" value="ENSAPLP00020011031.1"/>
    <property type="gene ID" value="ENSAPLG00020008135.1"/>
</dbReference>
<comment type="function">
    <text evidence="9">Chemokine, which displays chemotactic activity for T lymphocytes, preferentially Th2 cells, but not monocytes or granulocytes. Therefore plays an important role in a wide range of inflammatory and immunological processes. Acts by binding to CCR4 at T-cell surface. Mediates GM-CSF/CSF2-driven pain and inflammation. In the brain, required to maintain the typical, highly branched morphology of hippocampal microglia under homeostatic conditions. May be important for the appropriate adaptation of microglial morphology and synaptic plasticity to acute lipopolysaccharide (LPS)-induced neuroinflammation. Plays a role in wound healing, mainly by inducing fibroblast migration into the wound.</text>
</comment>
<evidence type="ECO:0000256" key="7">
    <source>
        <dbReference type="ARBA" id="ARBA00023157"/>
    </source>
</evidence>
<evidence type="ECO:0000256" key="6">
    <source>
        <dbReference type="ARBA" id="ARBA00022729"/>
    </source>
</evidence>